<proteinExistence type="predicted"/>
<dbReference type="RefSeq" id="XP_055885021.1">
    <property type="nucleotide sequence ID" value="XM_056029046.1"/>
</dbReference>
<dbReference type="InterPro" id="IPR000742">
    <property type="entry name" value="EGF"/>
</dbReference>
<keyword evidence="1" id="KW-0472">Membrane</keyword>
<dbReference type="SMART" id="SM00181">
    <property type="entry name" value="EGF"/>
    <property type="match status" value="4"/>
</dbReference>
<evidence type="ECO:0000259" key="2">
    <source>
        <dbReference type="SMART" id="SM00181"/>
    </source>
</evidence>
<dbReference type="AlphaFoldDB" id="A0A9W3ACR9"/>
<evidence type="ECO:0000313" key="3">
    <source>
        <dbReference type="Proteomes" id="UP001165740"/>
    </source>
</evidence>
<dbReference type="PANTHER" id="PTHR24035:SF109">
    <property type="entry name" value="PROTEIN DRAPER"/>
    <property type="match status" value="1"/>
</dbReference>
<sequence>MWWILLIAIGLVQCQDFCNIKNYTPQCQYACRCNGSCDSIGNCLGSSCSDGWFGTACQYSDVTNNAMILPKSAETLRANSSRQDCGQRVGPHFVILTWNLALPFTWLRIKIINKTTFKNISLSLNDALCQRTKIFSTDDTTLDLYCDNNVSMTTLKLEGDSVGNICTIFVSGGRNFALFQKTEQSSTHESHNYDSQFAVDGMVRFHCIFYGCSHTNQRDLCPSWTVRFDQDYYIYKCVIYNRIDAERQRLKGFVLEMLDQRNSTLFRYEDSEPTKLVYTVLNLNGGSVAAINVSQKNWYGPDLVPYVSINEFEAYGECLPGFWGLSCKERCPTSCSSSCHAEHGKCNTICIGYADPPLCSIECDSTKWGPNCSNNCSASCYNSSCDKLTGMCLFGCLGYQDFPYCTTECNETSYGLNCSNTCPSNCINGTCDSITGKCSGCMPGFKGVFCNIACDATFFGSTCKERCSTQCSQNACDSKTGKCFTCLPGYKGDFCNIICEFTHYGQNCSSTCSPSCIDQLCDRHDGHCLSCNKTMYGKQCKEKCPMYCLNDSCEMFSGKCMACKPDYVGDFCDKSPNAQDISVAVGVGVGLGAAVVLLIVLVVVVVYKRRVRQRKQETVDGVDNVAKLQEEDHYDTVQPHEIYDTDSLHDHYDSVPNELNDIEKANERHYEIQSSQQTYDQLSFDIDDTGKVHYEKVSSPKQNENISRLKQYENVSIEDK</sequence>
<feature type="domain" description="EGF-like" evidence="2">
    <location>
        <begin position="417"/>
        <end position="451"/>
    </location>
</feature>
<accession>A0A9W3ACR9</accession>
<dbReference type="InterPro" id="IPR052108">
    <property type="entry name" value="MEGF/SIB"/>
</dbReference>
<feature type="domain" description="EGF-like" evidence="2">
    <location>
        <begin position="507"/>
        <end position="541"/>
    </location>
</feature>
<keyword evidence="3" id="KW-1185">Reference proteome</keyword>
<dbReference type="SUPFAM" id="SSF49785">
    <property type="entry name" value="Galactose-binding domain-like"/>
    <property type="match status" value="1"/>
</dbReference>
<dbReference type="Proteomes" id="UP001165740">
    <property type="component" value="Chromosome 5"/>
</dbReference>
<evidence type="ECO:0000256" key="1">
    <source>
        <dbReference type="SAM" id="Phobius"/>
    </source>
</evidence>
<organism evidence="3 4">
    <name type="scientific">Biomphalaria glabrata</name>
    <name type="common">Bloodfluke planorb</name>
    <name type="synonym">Freshwater snail</name>
    <dbReference type="NCBI Taxonomy" id="6526"/>
    <lineage>
        <taxon>Eukaryota</taxon>
        <taxon>Metazoa</taxon>
        <taxon>Spiralia</taxon>
        <taxon>Lophotrochozoa</taxon>
        <taxon>Mollusca</taxon>
        <taxon>Gastropoda</taxon>
        <taxon>Heterobranchia</taxon>
        <taxon>Euthyneura</taxon>
        <taxon>Panpulmonata</taxon>
        <taxon>Hygrophila</taxon>
        <taxon>Lymnaeoidea</taxon>
        <taxon>Planorbidae</taxon>
        <taxon>Biomphalaria</taxon>
    </lineage>
</organism>
<dbReference type="GeneID" id="106071561"/>
<dbReference type="Gene3D" id="2.60.120.260">
    <property type="entry name" value="Galactose-binding domain-like"/>
    <property type="match status" value="1"/>
</dbReference>
<protein>
    <submittedName>
        <fullName evidence="4">Uncharacterized protein LOC106071561 isoform X1</fullName>
    </submittedName>
</protein>
<name>A0A9W3ACR9_BIOGL</name>
<dbReference type="InterPro" id="IPR008979">
    <property type="entry name" value="Galactose-bd-like_sf"/>
</dbReference>
<reference evidence="4" key="1">
    <citation type="submission" date="2025-08" db="UniProtKB">
        <authorList>
            <consortium name="RefSeq"/>
        </authorList>
    </citation>
    <scope>IDENTIFICATION</scope>
</reference>
<gene>
    <name evidence="4" type="primary">LOC106071561</name>
</gene>
<keyword evidence="1" id="KW-0812">Transmembrane</keyword>
<dbReference type="OrthoDB" id="27819at2759"/>
<feature type="transmembrane region" description="Helical" evidence="1">
    <location>
        <begin position="581"/>
        <end position="607"/>
    </location>
</feature>
<dbReference type="Gene3D" id="2.170.300.10">
    <property type="entry name" value="Tie2 ligand-binding domain superfamily"/>
    <property type="match status" value="1"/>
</dbReference>
<evidence type="ECO:0000313" key="4">
    <source>
        <dbReference type="RefSeq" id="XP_055885021.1"/>
    </source>
</evidence>
<feature type="domain" description="EGF-like" evidence="2">
    <location>
        <begin position="466"/>
        <end position="496"/>
    </location>
</feature>
<keyword evidence="1" id="KW-1133">Transmembrane helix</keyword>
<dbReference type="PANTHER" id="PTHR24035">
    <property type="entry name" value="MULTIPLE EPIDERMAL GROWTH FACTOR-LIKE DOMAINS PROTEIN"/>
    <property type="match status" value="1"/>
</dbReference>
<feature type="domain" description="EGF-like" evidence="2">
    <location>
        <begin position="543"/>
        <end position="573"/>
    </location>
</feature>